<dbReference type="InterPro" id="IPR032675">
    <property type="entry name" value="LRR_dom_sf"/>
</dbReference>
<proteinExistence type="predicted"/>
<reference evidence="1 2" key="1">
    <citation type="submission" date="2020-07" db="EMBL/GenBank/DDBJ databases">
        <title>Comparative genomics of pyrophilous fungi reveals a link between fire events and developmental genes.</title>
        <authorList>
            <consortium name="DOE Joint Genome Institute"/>
            <person name="Steindorff A.S."/>
            <person name="Carver A."/>
            <person name="Calhoun S."/>
            <person name="Stillman K."/>
            <person name="Liu H."/>
            <person name="Lipzen A."/>
            <person name="Pangilinan J."/>
            <person name="Labutti K."/>
            <person name="Bruns T.D."/>
            <person name="Grigoriev I.V."/>
        </authorList>
    </citation>
    <scope>NUCLEOTIDE SEQUENCE [LARGE SCALE GENOMIC DNA]</scope>
    <source>
        <strain evidence="1 2">CBS 144469</strain>
    </source>
</reference>
<gene>
    <name evidence="1" type="ORF">DFP72DRAFT_911992</name>
</gene>
<dbReference type="EMBL" id="JACGCI010000060">
    <property type="protein sequence ID" value="KAF6749896.1"/>
    <property type="molecule type" value="Genomic_DNA"/>
</dbReference>
<accession>A0A8H6HQD2</accession>
<keyword evidence="2" id="KW-1185">Reference proteome</keyword>
<dbReference type="AlphaFoldDB" id="A0A8H6HQD2"/>
<evidence type="ECO:0000313" key="2">
    <source>
        <dbReference type="Proteomes" id="UP000521943"/>
    </source>
</evidence>
<protein>
    <recommendedName>
        <fullName evidence="3">F-box domain-containing protein</fullName>
    </recommendedName>
</protein>
<dbReference type="Gene3D" id="3.80.10.10">
    <property type="entry name" value="Ribonuclease Inhibitor"/>
    <property type="match status" value="1"/>
</dbReference>
<organism evidence="1 2">
    <name type="scientific">Ephemerocybe angulata</name>
    <dbReference type="NCBI Taxonomy" id="980116"/>
    <lineage>
        <taxon>Eukaryota</taxon>
        <taxon>Fungi</taxon>
        <taxon>Dikarya</taxon>
        <taxon>Basidiomycota</taxon>
        <taxon>Agaricomycotina</taxon>
        <taxon>Agaricomycetes</taxon>
        <taxon>Agaricomycetidae</taxon>
        <taxon>Agaricales</taxon>
        <taxon>Agaricineae</taxon>
        <taxon>Psathyrellaceae</taxon>
        <taxon>Ephemerocybe</taxon>
    </lineage>
</organism>
<dbReference type="SUPFAM" id="SSF52047">
    <property type="entry name" value="RNI-like"/>
    <property type="match status" value="1"/>
</dbReference>
<evidence type="ECO:0008006" key="3">
    <source>
        <dbReference type="Google" id="ProtNLM"/>
    </source>
</evidence>
<evidence type="ECO:0000313" key="1">
    <source>
        <dbReference type="EMBL" id="KAF6749896.1"/>
    </source>
</evidence>
<dbReference type="OrthoDB" id="2845648at2759"/>
<comment type="caution">
    <text evidence="1">The sequence shown here is derived from an EMBL/GenBank/DDBJ whole genome shotgun (WGS) entry which is preliminary data.</text>
</comment>
<dbReference type="Proteomes" id="UP000521943">
    <property type="component" value="Unassembled WGS sequence"/>
</dbReference>
<sequence>MSLHVGWNYSAPANECHDVVMQDAPCWRPSSSLLRAGRQLSDWILGISPPVSPPTPYTRFLPLSKEHECAWPEPRIPSTFHAPPHHPSYIQSLPQELLEEIFREYIHSPSASSLSSGRSLTGSYQRIVSHLGANTTPMLLAHVCPSWRAVVLSYPALWSRLCVFHAHAADFPLLEFWLARISNSPLDLTIVQRYKRVGELVDHDTPQILAMTLRHPSLRSVSLQLDVDMEHLFEGTTDSIAPSLEQFQLNLMNWSPEGCGVLSQILLASPTLHTARWGSTCGEIYGHFDTLWSTLSTIELGHIGLSDLFTHLPQMLALQSLRIDDLDIDCSALGSEHLAPINLPHLTTLSFGFYSNLCPLLDSLLLPSLTNLSLGHGFGLGIPEGRGWPSLEKLVERSHCRLLSFDWSRRRMEEDVMVRLFNHASDHIFPELEYLRICSPVGDQFVSALTLGGDSARLPCLTSLALRSCRARDATLISMVLSRPLLQDLHVKIKCSLYTTESSSAQYQQLTACRPGRFFIEL</sequence>
<name>A0A8H6HQD2_9AGAR</name>